<feature type="domain" description="LicD/FKTN/FKRP nucleotidyltransferase" evidence="6">
    <location>
        <begin position="92"/>
        <end position="193"/>
    </location>
</feature>
<dbReference type="Pfam" id="PF04991">
    <property type="entry name" value="LicD"/>
    <property type="match status" value="2"/>
</dbReference>
<evidence type="ECO:0000256" key="4">
    <source>
        <dbReference type="ARBA" id="ARBA00023136"/>
    </source>
</evidence>
<comment type="subcellular location">
    <subcellularLocation>
        <location evidence="1">Membrane</location>
        <topology evidence="1">Single-pass membrane protein</topology>
    </subcellularLocation>
</comment>
<sequence length="297" mass="34570">MWLSWLSRSLVLLVAIAQVRADADFMSVRTSLAKDYSGKGGDPGEKYFHESTFHHHYDGRFASNTLPESESAPYLSALIQTYLSTMSDIGAETWIMHGTLLAWWWNQKIFPWDSDLDVQISEPTIHFLAEYYNMTEHHFNLPGVEGGRTYLLEINPHYVVRTTADWRNVIDARWIDTSSGLFIDITAVRKDDDRRRAGRKGAMMCKDKHRYEENDIWPLRESLFEGVSVKIPYEYTKLLQEEYGSKSMTQTSFEGHKFNEDTKIWDRIRGNKHLSRLRGRSLDELPSRTSPLEHRLS</sequence>
<dbReference type="InterPro" id="IPR007074">
    <property type="entry name" value="LicD/FKTN/FKRP_NTP_transf"/>
</dbReference>
<feature type="domain" description="LicD/FKTN/FKRP nucleotidyltransferase" evidence="6">
    <location>
        <begin position="203"/>
        <end position="244"/>
    </location>
</feature>
<keyword evidence="3" id="KW-1133">Transmembrane helix</keyword>
<dbReference type="RefSeq" id="XP_022582213.1">
    <property type="nucleotide sequence ID" value="XM_022722712.1"/>
</dbReference>
<evidence type="ECO:0000256" key="1">
    <source>
        <dbReference type="ARBA" id="ARBA00004167"/>
    </source>
</evidence>
<dbReference type="PANTHER" id="PTHR15407:SF32">
    <property type="entry name" value="PROTEIN (MNN4), PUTATIVE (AFU_ORTHOLOGUE AFUA_1G03790)-RELATED"/>
    <property type="match status" value="1"/>
</dbReference>
<dbReference type="Proteomes" id="UP000184188">
    <property type="component" value="Unassembled WGS sequence"/>
</dbReference>
<evidence type="ECO:0000259" key="6">
    <source>
        <dbReference type="Pfam" id="PF04991"/>
    </source>
</evidence>
<evidence type="ECO:0000256" key="2">
    <source>
        <dbReference type="ARBA" id="ARBA00022692"/>
    </source>
</evidence>
<proteinExistence type="predicted"/>
<dbReference type="EMBL" id="KV878340">
    <property type="protein sequence ID" value="OJJ47703.1"/>
    <property type="molecule type" value="Genomic_DNA"/>
</dbReference>
<dbReference type="InterPro" id="IPR009644">
    <property type="entry name" value="FKTN/MNN4/W02B3.4-1"/>
</dbReference>
<dbReference type="OrthoDB" id="444255at2759"/>
<gene>
    <name evidence="7" type="ORF">ASPZODRAFT_131258</name>
</gene>
<accession>A0A1L9SKS0</accession>
<keyword evidence="2" id="KW-0812">Transmembrane</keyword>
<dbReference type="GO" id="GO:0009100">
    <property type="term" value="P:glycoprotein metabolic process"/>
    <property type="evidence" value="ECO:0007669"/>
    <property type="project" value="UniProtKB-ARBA"/>
</dbReference>
<dbReference type="PANTHER" id="PTHR15407">
    <property type="entry name" value="FUKUTIN-RELATED"/>
    <property type="match status" value="1"/>
</dbReference>
<reference evidence="8" key="1">
    <citation type="journal article" date="2017" name="Genome Biol.">
        <title>Comparative genomics reveals high biological diversity and specific adaptations in the industrially and medically important fungal genus Aspergillus.</title>
        <authorList>
            <person name="de Vries R.P."/>
            <person name="Riley R."/>
            <person name="Wiebenga A."/>
            <person name="Aguilar-Osorio G."/>
            <person name="Amillis S."/>
            <person name="Uchima C.A."/>
            <person name="Anderluh G."/>
            <person name="Asadollahi M."/>
            <person name="Askin M."/>
            <person name="Barry K."/>
            <person name="Battaglia E."/>
            <person name="Bayram O."/>
            <person name="Benocci T."/>
            <person name="Braus-Stromeyer S.A."/>
            <person name="Caldana C."/>
            <person name="Canovas D."/>
            <person name="Cerqueira G.C."/>
            <person name="Chen F."/>
            <person name="Chen W."/>
            <person name="Choi C."/>
            <person name="Clum A."/>
            <person name="Dos Santos R.A."/>
            <person name="Damasio A.R."/>
            <person name="Diallinas G."/>
            <person name="Emri T."/>
            <person name="Fekete E."/>
            <person name="Flipphi M."/>
            <person name="Freyberg S."/>
            <person name="Gallo A."/>
            <person name="Gournas C."/>
            <person name="Habgood R."/>
            <person name="Hainaut M."/>
            <person name="Harispe M.L."/>
            <person name="Henrissat B."/>
            <person name="Hilden K.S."/>
            <person name="Hope R."/>
            <person name="Hossain A."/>
            <person name="Karabika E."/>
            <person name="Karaffa L."/>
            <person name="Karanyi Z."/>
            <person name="Krasevec N."/>
            <person name="Kuo A."/>
            <person name="Kusch H."/>
            <person name="LaButti K."/>
            <person name="Lagendijk E.L."/>
            <person name="Lapidus A."/>
            <person name="Levasseur A."/>
            <person name="Lindquist E."/>
            <person name="Lipzen A."/>
            <person name="Logrieco A.F."/>
            <person name="MacCabe A."/>
            <person name="Maekelae M.R."/>
            <person name="Malavazi I."/>
            <person name="Melin P."/>
            <person name="Meyer V."/>
            <person name="Mielnichuk N."/>
            <person name="Miskei M."/>
            <person name="Molnar A.P."/>
            <person name="Mule G."/>
            <person name="Ngan C.Y."/>
            <person name="Orejas M."/>
            <person name="Orosz E."/>
            <person name="Ouedraogo J.P."/>
            <person name="Overkamp K.M."/>
            <person name="Park H.-S."/>
            <person name="Perrone G."/>
            <person name="Piumi F."/>
            <person name="Punt P.J."/>
            <person name="Ram A.F."/>
            <person name="Ramon A."/>
            <person name="Rauscher S."/>
            <person name="Record E."/>
            <person name="Riano-Pachon D.M."/>
            <person name="Robert V."/>
            <person name="Roehrig J."/>
            <person name="Ruller R."/>
            <person name="Salamov A."/>
            <person name="Salih N.S."/>
            <person name="Samson R.A."/>
            <person name="Sandor E."/>
            <person name="Sanguinetti M."/>
            <person name="Schuetze T."/>
            <person name="Sepcic K."/>
            <person name="Shelest E."/>
            <person name="Sherlock G."/>
            <person name="Sophianopoulou V."/>
            <person name="Squina F.M."/>
            <person name="Sun H."/>
            <person name="Susca A."/>
            <person name="Todd R.B."/>
            <person name="Tsang A."/>
            <person name="Unkles S.E."/>
            <person name="van de Wiele N."/>
            <person name="van Rossen-Uffink D."/>
            <person name="Oliveira J.V."/>
            <person name="Vesth T.C."/>
            <person name="Visser J."/>
            <person name="Yu J.-H."/>
            <person name="Zhou M."/>
            <person name="Andersen M.R."/>
            <person name="Archer D.B."/>
            <person name="Baker S.E."/>
            <person name="Benoit I."/>
            <person name="Brakhage A.A."/>
            <person name="Braus G.H."/>
            <person name="Fischer R."/>
            <person name="Frisvad J.C."/>
            <person name="Goldman G.H."/>
            <person name="Houbraken J."/>
            <person name="Oakley B."/>
            <person name="Pocsi I."/>
            <person name="Scazzocchio C."/>
            <person name="Seiboth B."/>
            <person name="vanKuyk P.A."/>
            <person name="Wortman J."/>
            <person name="Dyer P.S."/>
            <person name="Grigoriev I.V."/>
        </authorList>
    </citation>
    <scope>NUCLEOTIDE SEQUENCE [LARGE SCALE GENOMIC DNA]</scope>
    <source>
        <strain evidence="8">CBS 506.65</strain>
    </source>
</reference>
<keyword evidence="4" id="KW-0472">Membrane</keyword>
<dbReference type="GO" id="GO:0016020">
    <property type="term" value="C:membrane"/>
    <property type="evidence" value="ECO:0007669"/>
    <property type="project" value="UniProtKB-SubCell"/>
</dbReference>
<evidence type="ECO:0000313" key="7">
    <source>
        <dbReference type="EMBL" id="OJJ47703.1"/>
    </source>
</evidence>
<dbReference type="AlphaFoldDB" id="A0A1L9SKS0"/>
<dbReference type="VEuPathDB" id="FungiDB:ASPZODRAFT_131258"/>
<evidence type="ECO:0000256" key="3">
    <source>
        <dbReference type="ARBA" id="ARBA00022989"/>
    </source>
</evidence>
<feature type="signal peptide" evidence="5">
    <location>
        <begin position="1"/>
        <end position="21"/>
    </location>
</feature>
<protein>
    <recommendedName>
        <fullName evidence="6">LicD/FKTN/FKRP nucleotidyltransferase domain-containing protein</fullName>
    </recommendedName>
</protein>
<dbReference type="GeneID" id="34609177"/>
<evidence type="ECO:0000313" key="8">
    <source>
        <dbReference type="Proteomes" id="UP000184188"/>
    </source>
</evidence>
<name>A0A1L9SKS0_9EURO</name>
<keyword evidence="5" id="KW-0732">Signal</keyword>
<organism evidence="7 8">
    <name type="scientific">Penicilliopsis zonata CBS 506.65</name>
    <dbReference type="NCBI Taxonomy" id="1073090"/>
    <lineage>
        <taxon>Eukaryota</taxon>
        <taxon>Fungi</taxon>
        <taxon>Dikarya</taxon>
        <taxon>Ascomycota</taxon>
        <taxon>Pezizomycotina</taxon>
        <taxon>Eurotiomycetes</taxon>
        <taxon>Eurotiomycetidae</taxon>
        <taxon>Eurotiales</taxon>
        <taxon>Aspergillaceae</taxon>
        <taxon>Penicilliopsis</taxon>
    </lineage>
</organism>
<feature type="chain" id="PRO_5013267890" description="LicD/FKTN/FKRP nucleotidyltransferase domain-containing protein" evidence="5">
    <location>
        <begin position="22"/>
        <end position="297"/>
    </location>
</feature>
<evidence type="ECO:0000256" key="5">
    <source>
        <dbReference type="SAM" id="SignalP"/>
    </source>
</evidence>
<keyword evidence="8" id="KW-1185">Reference proteome</keyword>
<dbReference type="STRING" id="1073090.A0A1L9SKS0"/>